<evidence type="ECO:0000313" key="2">
    <source>
        <dbReference type="EMBL" id="MQY49737.1"/>
    </source>
</evidence>
<gene>
    <name evidence="2" type="ORF">GAO09_27295</name>
</gene>
<evidence type="ECO:0000256" key="1">
    <source>
        <dbReference type="SAM" id="MobiDB-lite"/>
    </source>
</evidence>
<proteinExistence type="predicted"/>
<name>A0A6A8AIT7_9HYPH</name>
<dbReference type="AlphaFoldDB" id="A0A6A8AIT7"/>
<dbReference type="Proteomes" id="UP000435138">
    <property type="component" value="Unassembled WGS sequence"/>
</dbReference>
<feature type="region of interest" description="Disordered" evidence="1">
    <location>
        <begin position="278"/>
        <end position="299"/>
    </location>
</feature>
<keyword evidence="3" id="KW-1185">Reference proteome</keyword>
<protein>
    <submittedName>
        <fullName evidence="2">Uncharacterized protein</fullName>
    </submittedName>
</protein>
<reference evidence="2 3" key="1">
    <citation type="submission" date="2019-11" db="EMBL/GenBank/DDBJ databases">
        <title>Genome analysis of Rhizobacterium cereale a novel genus and species isolated from maize roots in North Spain.</title>
        <authorList>
            <person name="Menendez E."/>
            <person name="Flores-Felix J.D."/>
            <person name="Ramirez-Bahena M.-H."/>
            <person name="Igual J.M."/>
            <person name="Garcia-Fraile P."/>
            <person name="Peix A."/>
            <person name="Velazquez E."/>
        </authorList>
    </citation>
    <scope>NUCLEOTIDE SEQUENCE [LARGE SCALE GENOMIC DNA]</scope>
    <source>
        <strain evidence="2 3">RZME27</strain>
    </source>
</reference>
<sequence>MAKRYSADNELSATLALLADVENAVAACMPKLASRLEDDDANGVADPAAITDDRQADADFANVVSEIDAAFGANSPVVRFVQRLDDDIRHIIAQASDTEILSTFETLLRRLRLHRIPTDIQRRDDVLASRLVASLEPAARLLMALGAHRQIMKDRLALIENDLSEGLEQAKSAQEEATSSVARQLSDRQELVEAIIRHEADGNSLYHKLSIEAERGLVVLQALAGRNGASLAERFSVEARAALSPLLTLSEKNMLSMHEVERRKLAVDDRFVHRFNAQARSGNAGPALEHHPRPEPASA</sequence>
<evidence type="ECO:0000313" key="3">
    <source>
        <dbReference type="Proteomes" id="UP000435138"/>
    </source>
</evidence>
<organism evidence="2 3">
    <name type="scientific">Endobacterium cereale</name>
    <dbReference type="NCBI Taxonomy" id="2663029"/>
    <lineage>
        <taxon>Bacteria</taxon>
        <taxon>Pseudomonadati</taxon>
        <taxon>Pseudomonadota</taxon>
        <taxon>Alphaproteobacteria</taxon>
        <taxon>Hyphomicrobiales</taxon>
        <taxon>Rhizobiaceae</taxon>
        <taxon>Endobacterium</taxon>
    </lineage>
</organism>
<accession>A0A6A8AIT7</accession>
<dbReference type="RefSeq" id="WP_153359784.1">
    <property type="nucleotide sequence ID" value="NZ_JAYKOO010000001.1"/>
</dbReference>
<comment type="caution">
    <text evidence="2">The sequence shown here is derived from an EMBL/GenBank/DDBJ whole genome shotgun (WGS) entry which is preliminary data.</text>
</comment>
<dbReference type="EMBL" id="WIXI01000051">
    <property type="protein sequence ID" value="MQY49737.1"/>
    <property type="molecule type" value="Genomic_DNA"/>
</dbReference>
<feature type="compositionally biased region" description="Basic and acidic residues" evidence="1">
    <location>
        <begin position="288"/>
        <end position="299"/>
    </location>
</feature>